<protein>
    <submittedName>
        <fullName evidence="1">CheY-like superfamily</fullName>
    </submittedName>
</protein>
<name>A0A285PVY9_9FIRM</name>
<dbReference type="InterPro" id="IPR011006">
    <property type="entry name" value="CheY-like_superfamily"/>
</dbReference>
<accession>A0A285PVY9</accession>
<gene>
    <name evidence="1" type="ORF">EHLA_3265</name>
</gene>
<dbReference type="AlphaFoldDB" id="A0A285PVY9"/>
<evidence type="ECO:0000313" key="2">
    <source>
        <dbReference type="Proteomes" id="UP000217549"/>
    </source>
</evidence>
<dbReference type="SUPFAM" id="SSF52172">
    <property type="entry name" value="CheY-like"/>
    <property type="match status" value="1"/>
</dbReference>
<organism evidence="1 2">
    <name type="scientific">Anaerobutyricum hallii</name>
    <dbReference type="NCBI Taxonomy" id="39488"/>
    <lineage>
        <taxon>Bacteria</taxon>
        <taxon>Bacillati</taxon>
        <taxon>Bacillota</taxon>
        <taxon>Clostridia</taxon>
        <taxon>Lachnospirales</taxon>
        <taxon>Lachnospiraceae</taxon>
        <taxon>Anaerobutyricum</taxon>
    </lineage>
</organism>
<reference evidence="2" key="1">
    <citation type="submission" date="2017-09" db="EMBL/GenBank/DDBJ databases">
        <authorList>
            <person name="Shetty A S."/>
        </authorList>
    </citation>
    <scope>NUCLEOTIDE SEQUENCE [LARGE SCALE GENOMIC DNA]</scope>
</reference>
<evidence type="ECO:0000313" key="1">
    <source>
        <dbReference type="EMBL" id="SOB73813.1"/>
    </source>
</evidence>
<dbReference type="Proteomes" id="UP000217549">
    <property type="component" value="Chromosome I"/>
</dbReference>
<sequence>MENYFDENISLIGTGKHEFFTNLHKFLESFKFDVKRRGKIRIEVQNLYQEEGCIVETANAFAEDAQKVLSVGMNAHVAKPVDMNILVPAMMKYL</sequence>
<dbReference type="KEGG" id="ehl:EHLA_3265"/>
<dbReference type="EMBL" id="LT907978">
    <property type="protein sequence ID" value="SOB73813.1"/>
    <property type="molecule type" value="Genomic_DNA"/>
</dbReference>
<proteinExistence type="predicted"/>
<dbReference type="Gene3D" id="3.40.50.2300">
    <property type="match status" value="1"/>
</dbReference>
<dbReference type="RefSeq" id="WP_242970750.1">
    <property type="nucleotide sequence ID" value="NZ_LT907978.1"/>
</dbReference>
<keyword evidence="2" id="KW-1185">Reference proteome</keyword>